<evidence type="ECO:0000313" key="4">
    <source>
        <dbReference type="Proteomes" id="UP000290439"/>
    </source>
</evidence>
<dbReference type="Proteomes" id="UP000290439">
    <property type="component" value="Chromosome"/>
</dbReference>
<reference evidence="3 4" key="1">
    <citation type="submission" date="2019-02" db="EMBL/GenBank/DDBJ databases">
        <authorList>
            <consortium name="Pathogen Informatics"/>
        </authorList>
    </citation>
    <scope>NUCLEOTIDE SEQUENCE [LARGE SCALE GENOMIC DNA]</scope>
    <source>
        <strain evidence="3 4">3012STDY6756504</strain>
    </source>
</reference>
<evidence type="ECO:0000256" key="1">
    <source>
        <dbReference type="SAM" id="MobiDB-lite"/>
    </source>
</evidence>
<dbReference type="EMBL" id="LR215973">
    <property type="protein sequence ID" value="VFB00645.1"/>
    <property type="molecule type" value="Genomic_DNA"/>
</dbReference>
<organism evidence="3 4">
    <name type="scientific">Nocardia cyriacigeorgica</name>
    <dbReference type="NCBI Taxonomy" id="135487"/>
    <lineage>
        <taxon>Bacteria</taxon>
        <taxon>Bacillati</taxon>
        <taxon>Actinomycetota</taxon>
        <taxon>Actinomycetes</taxon>
        <taxon>Mycobacteriales</taxon>
        <taxon>Nocardiaceae</taxon>
        <taxon>Nocardia</taxon>
    </lineage>
</organism>
<accession>A0A4U8W7K7</accession>
<feature type="region of interest" description="Disordered" evidence="1">
    <location>
        <begin position="136"/>
        <end position="161"/>
    </location>
</feature>
<keyword evidence="2" id="KW-0472">Membrane</keyword>
<dbReference type="AlphaFoldDB" id="A0A4U8W7K7"/>
<feature type="transmembrane region" description="Helical" evidence="2">
    <location>
        <begin position="196"/>
        <end position="216"/>
    </location>
</feature>
<keyword evidence="2" id="KW-1133">Transmembrane helix</keyword>
<proteinExistence type="predicted"/>
<keyword evidence="2" id="KW-0812">Transmembrane</keyword>
<evidence type="ECO:0000256" key="2">
    <source>
        <dbReference type="SAM" id="Phobius"/>
    </source>
</evidence>
<gene>
    <name evidence="3" type="ORF">NCTC10797_04446</name>
</gene>
<feature type="transmembrane region" description="Helical" evidence="2">
    <location>
        <begin position="38"/>
        <end position="57"/>
    </location>
</feature>
<protein>
    <submittedName>
        <fullName evidence="3">Uncharacterized protein</fullName>
    </submittedName>
</protein>
<name>A0A4U8W7K7_9NOCA</name>
<sequence>MIPGSGRSEHPLAYPLTVTFGALAVITAWAPFADVDQLSALAAVAVGVVGYSGVRVARALGWLGSGIGARERLAVKRVRQQHRLVSRSWLEFTQGRGTRWLPVYFDPALITLTETTAELGERSIRVGEVRLFPSGRVRDTEPPGRLIDNPSRPAPGSDTQARAASSPLRRLLLDAQSVVAAPFAGLFWIYIDGGGIPAFTAATCVAAVTATWLSAIRGSDPS</sequence>
<feature type="transmembrane region" description="Helical" evidence="2">
    <location>
        <begin position="171"/>
        <end position="190"/>
    </location>
</feature>
<dbReference type="RefSeq" id="WP_232052284.1">
    <property type="nucleotide sequence ID" value="NZ_LR215973.1"/>
</dbReference>
<evidence type="ECO:0000313" key="3">
    <source>
        <dbReference type="EMBL" id="VFB00645.1"/>
    </source>
</evidence>
<feature type="transmembrane region" description="Helical" evidence="2">
    <location>
        <begin position="12"/>
        <end position="32"/>
    </location>
</feature>